<dbReference type="OrthoDB" id="6399635at2"/>
<dbReference type="PANTHER" id="PTHR42852:SF6">
    <property type="entry name" value="THIOL:DISULFIDE INTERCHANGE PROTEIN DSBE"/>
    <property type="match status" value="1"/>
</dbReference>
<dbReference type="PROSITE" id="PS00194">
    <property type="entry name" value="THIOREDOXIN_1"/>
    <property type="match status" value="1"/>
</dbReference>
<dbReference type="PROSITE" id="PS51352">
    <property type="entry name" value="THIOREDOXIN_2"/>
    <property type="match status" value="1"/>
</dbReference>
<dbReference type="RefSeq" id="WP_146784149.1">
    <property type="nucleotide sequence ID" value="NZ_CP042434.1"/>
</dbReference>
<dbReference type="GO" id="GO:0030313">
    <property type="term" value="C:cell envelope"/>
    <property type="evidence" value="ECO:0007669"/>
    <property type="project" value="UniProtKB-SubCell"/>
</dbReference>
<keyword evidence="3" id="KW-1015">Disulfide bond</keyword>
<dbReference type="InterPro" id="IPR036249">
    <property type="entry name" value="Thioredoxin-like_sf"/>
</dbReference>
<keyword evidence="5" id="KW-0472">Membrane</keyword>
<dbReference type="PANTHER" id="PTHR42852">
    <property type="entry name" value="THIOL:DISULFIDE INTERCHANGE PROTEIN DSBE"/>
    <property type="match status" value="1"/>
</dbReference>
<dbReference type="Gene3D" id="3.40.30.10">
    <property type="entry name" value="Glutaredoxin"/>
    <property type="match status" value="1"/>
</dbReference>
<dbReference type="KEGG" id="agi:FSB73_15500"/>
<dbReference type="Proteomes" id="UP000321291">
    <property type="component" value="Chromosome"/>
</dbReference>
<dbReference type="EMBL" id="CP042434">
    <property type="protein sequence ID" value="QEC72874.1"/>
    <property type="molecule type" value="Genomic_DNA"/>
</dbReference>
<keyword evidence="8" id="KW-1185">Reference proteome</keyword>
<name>A0A5B8VMR8_9BACT</name>
<dbReference type="GO" id="GO:0016491">
    <property type="term" value="F:oxidoreductase activity"/>
    <property type="evidence" value="ECO:0007669"/>
    <property type="project" value="InterPro"/>
</dbReference>
<reference evidence="7 8" key="1">
    <citation type="journal article" date="2017" name="Int. J. Syst. Evol. Microbiol.">
        <title>Arachidicoccus ginsenosidivorans sp. nov., with ginsenoside-converting activity isolated from ginseng cultivating soil.</title>
        <authorList>
            <person name="Siddiqi M.Z."/>
            <person name="Aslam Z."/>
            <person name="Im W.T."/>
        </authorList>
    </citation>
    <scope>NUCLEOTIDE SEQUENCE [LARGE SCALE GENOMIC DNA]</scope>
    <source>
        <strain evidence="7 8">Gsoil 809</strain>
    </source>
</reference>
<dbReference type="Pfam" id="PF00578">
    <property type="entry name" value="AhpC-TSA"/>
    <property type="match status" value="1"/>
</dbReference>
<evidence type="ECO:0000313" key="8">
    <source>
        <dbReference type="Proteomes" id="UP000321291"/>
    </source>
</evidence>
<dbReference type="SUPFAM" id="SSF52833">
    <property type="entry name" value="Thioredoxin-like"/>
    <property type="match status" value="1"/>
</dbReference>
<dbReference type="CDD" id="cd02966">
    <property type="entry name" value="TlpA_like_family"/>
    <property type="match status" value="1"/>
</dbReference>
<evidence type="ECO:0000256" key="1">
    <source>
        <dbReference type="ARBA" id="ARBA00004196"/>
    </source>
</evidence>
<gene>
    <name evidence="7" type="ORF">FSB73_15500</name>
</gene>
<evidence type="ECO:0000256" key="2">
    <source>
        <dbReference type="ARBA" id="ARBA00022748"/>
    </source>
</evidence>
<dbReference type="InterPro" id="IPR050553">
    <property type="entry name" value="Thioredoxin_ResA/DsbE_sf"/>
</dbReference>
<dbReference type="GO" id="GO:0016209">
    <property type="term" value="F:antioxidant activity"/>
    <property type="evidence" value="ECO:0007669"/>
    <property type="project" value="InterPro"/>
</dbReference>
<dbReference type="GO" id="GO:0017004">
    <property type="term" value="P:cytochrome complex assembly"/>
    <property type="evidence" value="ECO:0007669"/>
    <property type="project" value="UniProtKB-KW"/>
</dbReference>
<keyword evidence="5" id="KW-0812">Transmembrane</keyword>
<dbReference type="AlphaFoldDB" id="A0A5B8VMR8"/>
<accession>A0A5B8VMR8</accession>
<keyword evidence="5" id="KW-1133">Transmembrane helix</keyword>
<protein>
    <submittedName>
        <fullName evidence="7">TlpA family protein disulfide reductase</fullName>
    </submittedName>
</protein>
<evidence type="ECO:0000256" key="3">
    <source>
        <dbReference type="ARBA" id="ARBA00023157"/>
    </source>
</evidence>
<evidence type="ECO:0000256" key="4">
    <source>
        <dbReference type="ARBA" id="ARBA00023284"/>
    </source>
</evidence>
<sequence length="320" mass="36152">MNHTKTALLAFVLFFHRFLKTPGKKMGKTSGKTLYTHLGKLTLLVLLSFIAVTLQAQNMMTELSDSAELAWYNQHFSRLEDSVTHYQEAIKQPQVPAQRKANLRAYQNVLSHYRAAMRRFVLKHRDQDTGAKALLISCFREIEINQDTLHSLAGLLQGNGANNSYAAYLRQELKGRANNQVGQAFIDFVLPDDQGHMIATKAYSGKYVLVLFWASWCGPCRAEMPSFLAVYHQFKDRPLEVIAVSVDTDKASWLRAKKQDRTDWINVYDGQAWNSPVVRNYAIHRIPQNILIGPEGKIVAKNISAQGLLKLMAKSGAMAR</sequence>
<feature type="transmembrane region" description="Helical" evidence="5">
    <location>
        <begin position="36"/>
        <end position="54"/>
    </location>
</feature>
<keyword evidence="2" id="KW-0201">Cytochrome c-type biogenesis</keyword>
<keyword evidence="4" id="KW-0676">Redox-active center</keyword>
<feature type="domain" description="Thioredoxin" evidence="6">
    <location>
        <begin position="179"/>
        <end position="320"/>
    </location>
</feature>
<dbReference type="InterPro" id="IPR013766">
    <property type="entry name" value="Thioredoxin_domain"/>
</dbReference>
<proteinExistence type="predicted"/>
<dbReference type="InterPro" id="IPR000866">
    <property type="entry name" value="AhpC/TSA"/>
</dbReference>
<comment type="subcellular location">
    <subcellularLocation>
        <location evidence="1">Cell envelope</location>
    </subcellularLocation>
</comment>
<evidence type="ECO:0000259" key="6">
    <source>
        <dbReference type="PROSITE" id="PS51352"/>
    </source>
</evidence>
<evidence type="ECO:0000313" key="7">
    <source>
        <dbReference type="EMBL" id="QEC72874.1"/>
    </source>
</evidence>
<organism evidence="7 8">
    <name type="scientific">Arachidicoccus ginsenosidivorans</name>
    <dbReference type="NCBI Taxonomy" id="496057"/>
    <lineage>
        <taxon>Bacteria</taxon>
        <taxon>Pseudomonadati</taxon>
        <taxon>Bacteroidota</taxon>
        <taxon>Chitinophagia</taxon>
        <taxon>Chitinophagales</taxon>
        <taxon>Chitinophagaceae</taxon>
        <taxon>Arachidicoccus</taxon>
    </lineage>
</organism>
<evidence type="ECO:0000256" key="5">
    <source>
        <dbReference type="SAM" id="Phobius"/>
    </source>
</evidence>
<dbReference type="InterPro" id="IPR017937">
    <property type="entry name" value="Thioredoxin_CS"/>
</dbReference>